<evidence type="ECO:0000313" key="2">
    <source>
        <dbReference type="Proteomes" id="UP000824120"/>
    </source>
</evidence>
<proteinExistence type="predicted"/>
<dbReference type="OrthoDB" id="4062651at2759"/>
<protein>
    <submittedName>
        <fullName evidence="1">Uncharacterized protein</fullName>
    </submittedName>
</protein>
<dbReference type="Proteomes" id="UP000824120">
    <property type="component" value="Chromosome 3"/>
</dbReference>
<reference evidence="1 2" key="1">
    <citation type="submission" date="2020-09" db="EMBL/GenBank/DDBJ databases">
        <title>De no assembly of potato wild relative species, Solanum commersonii.</title>
        <authorList>
            <person name="Cho K."/>
        </authorList>
    </citation>
    <scope>NUCLEOTIDE SEQUENCE [LARGE SCALE GENOMIC DNA]</scope>
    <source>
        <strain evidence="1">LZ3.2</strain>
        <tissue evidence="1">Leaf</tissue>
    </source>
</reference>
<keyword evidence="2" id="KW-1185">Reference proteome</keyword>
<dbReference type="AlphaFoldDB" id="A0A9J5ZQW5"/>
<sequence>MHKKGEKGQVVGGSYKDFGSRFMGDVIVESKINPNTLRKFRETAEKCLQENDTDRPNMMDVLWDLNYARQLQHLAMPQQSHEDTNSDVSWQMALPGINRLPSINVSTSCVTVTDREVFSELRIDETR</sequence>
<dbReference type="EMBL" id="JACXVP010000003">
    <property type="protein sequence ID" value="KAG5614593.1"/>
    <property type="molecule type" value="Genomic_DNA"/>
</dbReference>
<evidence type="ECO:0000313" key="1">
    <source>
        <dbReference type="EMBL" id="KAG5614593.1"/>
    </source>
</evidence>
<accession>A0A9J5ZQW5</accession>
<organism evidence="1 2">
    <name type="scientific">Solanum commersonii</name>
    <name type="common">Commerson's wild potato</name>
    <name type="synonym">Commerson's nightshade</name>
    <dbReference type="NCBI Taxonomy" id="4109"/>
    <lineage>
        <taxon>Eukaryota</taxon>
        <taxon>Viridiplantae</taxon>
        <taxon>Streptophyta</taxon>
        <taxon>Embryophyta</taxon>
        <taxon>Tracheophyta</taxon>
        <taxon>Spermatophyta</taxon>
        <taxon>Magnoliopsida</taxon>
        <taxon>eudicotyledons</taxon>
        <taxon>Gunneridae</taxon>
        <taxon>Pentapetalae</taxon>
        <taxon>asterids</taxon>
        <taxon>lamiids</taxon>
        <taxon>Solanales</taxon>
        <taxon>Solanaceae</taxon>
        <taxon>Solanoideae</taxon>
        <taxon>Solaneae</taxon>
        <taxon>Solanum</taxon>
    </lineage>
</organism>
<gene>
    <name evidence="1" type="ORF">H5410_014417</name>
</gene>
<comment type="caution">
    <text evidence="1">The sequence shown here is derived from an EMBL/GenBank/DDBJ whole genome shotgun (WGS) entry which is preliminary data.</text>
</comment>
<name>A0A9J5ZQW5_SOLCO</name>